<accession>A0A2W7RXK6</accession>
<dbReference type="Proteomes" id="UP000249115">
    <property type="component" value="Unassembled WGS sequence"/>
</dbReference>
<dbReference type="AlphaFoldDB" id="A0A2W7RXK6"/>
<name>A0A2W7RXK6_9BACT</name>
<sequence>MATIEAKTESNSQKLATIKELAPILPTKTFSGISENINCLF</sequence>
<proteinExistence type="predicted"/>
<comment type="caution">
    <text evidence="1">The sequence shown here is derived from an EMBL/GenBank/DDBJ whole genome shotgun (WGS) entry which is preliminary data.</text>
</comment>
<protein>
    <submittedName>
        <fullName evidence="1">Uncharacterized protein</fullName>
    </submittedName>
</protein>
<evidence type="ECO:0000313" key="2">
    <source>
        <dbReference type="Proteomes" id="UP000249115"/>
    </source>
</evidence>
<reference evidence="1 2" key="1">
    <citation type="submission" date="2018-06" db="EMBL/GenBank/DDBJ databases">
        <title>Genomic Encyclopedia of Archaeal and Bacterial Type Strains, Phase II (KMG-II): from individual species to whole genera.</title>
        <authorList>
            <person name="Goeker M."/>
        </authorList>
    </citation>
    <scope>NUCLEOTIDE SEQUENCE [LARGE SCALE GENOMIC DNA]</scope>
    <source>
        <strain evidence="1 2">DSM 22686</strain>
    </source>
</reference>
<organism evidence="1 2">
    <name type="scientific">Algoriphagus ratkowskyi</name>
    <dbReference type="NCBI Taxonomy" id="57028"/>
    <lineage>
        <taxon>Bacteria</taxon>
        <taxon>Pseudomonadati</taxon>
        <taxon>Bacteroidota</taxon>
        <taxon>Cytophagia</taxon>
        <taxon>Cytophagales</taxon>
        <taxon>Cyclobacteriaceae</taxon>
        <taxon>Algoriphagus</taxon>
    </lineage>
</organism>
<gene>
    <name evidence="1" type="ORF">LV84_01147</name>
</gene>
<dbReference type="EMBL" id="QKZU01000003">
    <property type="protein sequence ID" value="PZX59937.1"/>
    <property type="molecule type" value="Genomic_DNA"/>
</dbReference>
<evidence type="ECO:0000313" key="1">
    <source>
        <dbReference type="EMBL" id="PZX59937.1"/>
    </source>
</evidence>